<dbReference type="EMBL" id="HE573021">
    <property type="protein sequence ID" value="CCC48022.1"/>
    <property type="molecule type" value="Genomic_DNA"/>
</dbReference>
<accession>G0TVQ6</accession>
<dbReference type="VEuPathDB" id="TriTrypDB:TvY486_0502264"/>
<organism evidence="2">
    <name type="scientific">Trypanosoma vivax (strain Y486)</name>
    <dbReference type="NCBI Taxonomy" id="1055687"/>
    <lineage>
        <taxon>Eukaryota</taxon>
        <taxon>Discoba</taxon>
        <taxon>Euglenozoa</taxon>
        <taxon>Kinetoplastea</taxon>
        <taxon>Metakinetoplastina</taxon>
        <taxon>Trypanosomatida</taxon>
        <taxon>Trypanosomatidae</taxon>
        <taxon>Trypanosoma</taxon>
        <taxon>Duttonella</taxon>
    </lineage>
</organism>
<sequence length="252" mass="27038">MGSGSSSSGNPNTKNGDIGNLLKKARKGEVRPNATKSNHSAANHQATVDRLHSGQPRLAAQDDVPNIDQARMKRDIKKKTKIVQKKSAIVELPPAPSGILSKKSSFVVDNRNNNHEARGACESSLGGGNNGIGYNTGFNNAFQDHVPGMPEVVANSSLSHSSDDEYEGRNEGVEACSDSTCYTTNNYLRQNSWNNGSGNISVASLRNDESDSHASPTLVKCVSFGGNVDFNQSCINHSRRARRNGKKKRQGS</sequence>
<feature type="region of interest" description="Disordered" evidence="1">
    <location>
        <begin position="1"/>
        <end position="58"/>
    </location>
</feature>
<evidence type="ECO:0000256" key="1">
    <source>
        <dbReference type="SAM" id="MobiDB-lite"/>
    </source>
</evidence>
<dbReference type="AlphaFoldDB" id="G0TVQ6"/>
<reference evidence="2" key="1">
    <citation type="journal article" date="2012" name="Proc. Natl. Acad. Sci. U.S.A.">
        <title>Antigenic diversity is generated by distinct evolutionary mechanisms in African trypanosome species.</title>
        <authorList>
            <person name="Jackson A.P."/>
            <person name="Berry A."/>
            <person name="Aslett M."/>
            <person name="Allison H.C."/>
            <person name="Burton P."/>
            <person name="Vavrova-Anderson J."/>
            <person name="Brown R."/>
            <person name="Browne H."/>
            <person name="Corton N."/>
            <person name="Hauser H."/>
            <person name="Gamble J."/>
            <person name="Gilderthorp R."/>
            <person name="Marcello L."/>
            <person name="McQuillan J."/>
            <person name="Otto T.D."/>
            <person name="Quail M.A."/>
            <person name="Sanders M.J."/>
            <person name="van Tonder A."/>
            <person name="Ginger M.L."/>
            <person name="Field M.C."/>
            <person name="Barry J.D."/>
            <person name="Hertz-Fowler C."/>
            <person name="Berriman M."/>
        </authorList>
    </citation>
    <scope>NUCLEOTIDE SEQUENCE</scope>
    <source>
        <strain evidence="2">Y486</strain>
    </source>
</reference>
<feature type="compositionally biased region" description="Polar residues" evidence="1">
    <location>
        <begin position="34"/>
        <end position="46"/>
    </location>
</feature>
<protein>
    <submittedName>
        <fullName evidence="2">Uncharacterized protein</fullName>
    </submittedName>
</protein>
<gene>
    <name evidence="2" type="ORF">TVY486_0502264</name>
</gene>
<evidence type="ECO:0000313" key="2">
    <source>
        <dbReference type="EMBL" id="CCC48022.1"/>
    </source>
</evidence>
<name>G0TVQ6_TRYVY</name>
<proteinExistence type="predicted"/>